<protein>
    <submittedName>
        <fullName evidence="2">Transposase</fullName>
    </submittedName>
</protein>
<organism evidence="2 3">
    <name type="scientific">Bacteroides muris</name>
    <name type="common">ex Fokt et al. 2023</name>
    <dbReference type="NCBI Taxonomy" id="2937417"/>
    <lineage>
        <taxon>Bacteria</taxon>
        <taxon>Pseudomonadati</taxon>
        <taxon>Bacteroidota</taxon>
        <taxon>Bacteroidia</taxon>
        <taxon>Bacteroidales</taxon>
        <taxon>Bacteroidaceae</taxon>
        <taxon>Bacteroides</taxon>
    </lineage>
</organism>
<sequence>MNRNELDQYLEIIKTVLLNSSVKINKWREKFMLEVLLLYLIMPGRINFLQLGRYGSFGEQRYRQQFGRKFDWLSFNATLAESQTSSRVAIAFDPSYISKSGKCTPYLGRFWSGCAKMAKHGLEISGIGIIDMDLHTCFHLEAVQTPPVKTLEQAKWTLTDWYLHVLRTRKEILQRLTQYVVADAYFSKSTFVDGALDMGFHIISRFRDDAYFRYLTREQPTGKKGRPKLYDGKIDMKHLEEERFEITELEKGEGRILSAIVNSCSLGRNIRLCIWESDDKKVRKLYFSTDTQMKAMDVLDYYRTRFQIEFYYRDSKQFTGLTDCQSRDLNKLHFHFNASLTSVNLAKVKALEKGTVLSMASVKVLCHNLFLMQRFISVLGIKPNEEINQRLWEEGVKFAAIAA</sequence>
<gene>
    <name evidence="2" type="ORF">M1B79_17980</name>
</gene>
<dbReference type="SUPFAM" id="SSF53098">
    <property type="entry name" value="Ribonuclease H-like"/>
    <property type="match status" value="1"/>
</dbReference>
<dbReference type="GO" id="GO:0003677">
    <property type="term" value="F:DNA binding"/>
    <property type="evidence" value="ECO:0007669"/>
    <property type="project" value="InterPro"/>
</dbReference>
<keyword evidence="3" id="KW-1185">Reference proteome</keyword>
<evidence type="ECO:0000313" key="3">
    <source>
        <dbReference type="Proteomes" id="UP001143192"/>
    </source>
</evidence>
<dbReference type="GO" id="GO:0006313">
    <property type="term" value="P:DNA transposition"/>
    <property type="evidence" value="ECO:0007669"/>
    <property type="project" value="InterPro"/>
</dbReference>
<evidence type="ECO:0000313" key="2">
    <source>
        <dbReference type="EMBL" id="MCR6506486.1"/>
    </source>
</evidence>
<dbReference type="EMBL" id="JAMZED010000119">
    <property type="protein sequence ID" value="MCR6506486.1"/>
    <property type="molecule type" value="Genomic_DNA"/>
</dbReference>
<proteinExistence type="predicted"/>
<dbReference type="AlphaFoldDB" id="A0A9X2NWP3"/>
<dbReference type="RefSeq" id="WP_257932631.1">
    <property type="nucleotide sequence ID" value="NZ_JAMZED010000119.1"/>
</dbReference>
<feature type="domain" description="Transposase IS4-like" evidence="1">
    <location>
        <begin position="170"/>
        <end position="345"/>
    </location>
</feature>
<dbReference type="Pfam" id="PF01609">
    <property type="entry name" value="DDE_Tnp_1"/>
    <property type="match status" value="1"/>
</dbReference>
<name>A0A9X2NWP3_9BACE</name>
<dbReference type="Proteomes" id="UP001143192">
    <property type="component" value="Unassembled WGS sequence"/>
</dbReference>
<reference evidence="2" key="1">
    <citation type="journal article" date="2022" name="Arch. Microbiol.">
        <title>Bacteroides muris sp. nov. isolated from the cecum of wild-derived house mice.</title>
        <authorList>
            <person name="Fokt H."/>
            <person name="Unni R."/>
            <person name="Repnik U."/>
            <person name="Schmitz R.A."/>
            <person name="Bramkamp M."/>
            <person name="Baines J.F."/>
            <person name="Unterweger D."/>
        </authorList>
    </citation>
    <scope>NUCLEOTIDE SEQUENCE</scope>
    <source>
        <strain evidence="2">KH365_2</strain>
    </source>
</reference>
<dbReference type="GO" id="GO:0004803">
    <property type="term" value="F:transposase activity"/>
    <property type="evidence" value="ECO:0007669"/>
    <property type="project" value="InterPro"/>
</dbReference>
<comment type="caution">
    <text evidence="2">The sequence shown here is derived from an EMBL/GenBank/DDBJ whole genome shotgun (WGS) entry which is preliminary data.</text>
</comment>
<dbReference type="InterPro" id="IPR012337">
    <property type="entry name" value="RNaseH-like_sf"/>
</dbReference>
<dbReference type="InterPro" id="IPR002559">
    <property type="entry name" value="Transposase_11"/>
</dbReference>
<reference evidence="2" key="2">
    <citation type="submission" date="2022-04" db="EMBL/GenBank/DDBJ databases">
        <authorList>
            <person name="Fokt H."/>
            <person name="Baines J."/>
        </authorList>
    </citation>
    <scope>NUCLEOTIDE SEQUENCE</scope>
    <source>
        <strain evidence="2">KH365_2</strain>
    </source>
</reference>
<accession>A0A9X2NWP3</accession>
<evidence type="ECO:0000259" key="1">
    <source>
        <dbReference type="Pfam" id="PF01609"/>
    </source>
</evidence>